<reference evidence="2" key="1">
    <citation type="journal article" date="2013" name="New Phytol.">
        <title>Comparative genomic and transcriptomic analyses reveal the hemibiotrophic stage shift of Colletotrichum fungi.</title>
        <authorList>
            <person name="Gan P."/>
            <person name="Ikeda K."/>
            <person name="Irieda H."/>
            <person name="Narusaka M."/>
            <person name="O'Connell R.J."/>
            <person name="Narusaka Y."/>
            <person name="Takano Y."/>
            <person name="Kubo Y."/>
            <person name="Shirasu K."/>
        </authorList>
    </citation>
    <scope>NUCLEOTIDE SEQUENCE [LARGE SCALE GENOMIC DNA]</scope>
    <source>
        <strain evidence="2">104-T / ATCC 96160 / CBS 514.97 / LARS 414 / MAFF 240422</strain>
    </source>
</reference>
<gene>
    <name evidence="1" type="ORF">Cob_v012423</name>
</gene>
<reference evidence="2" key="2">
    <citation type="journal article" date="2019" name="Mol. Plant Microbe Interact.">
        <title>Genome sequence resources for four phytopathogenic fungi from the Colletotrichum orbiculare species complex.</title>
        <authorList>
            <person name="Gan P."/>
            <person name="Tsushima A."/>
            <person name="Narusaka M."/>
            <person name="Narusaka Y."/>
            <person name="Takano Y."/>
            <person name="Kubo Y."/>
            <person name="Shirasu K."/>
        </authorList>
    </citation>
    <scope>GENOME REANNOTATION</scope>
    <source>
        <strain evidence="2">104-T / ATCC 96160 / CBS 514.97 / LARS 414 / MAFF 240422</strain>
    </source>
</reference>
<comment type="caution">
    <text evidence="1">The sequence shown here is derived from an EMBL/GenBank/DDBJ whole genome shotgun (WGS) entry which is preliminary data.</text>
</comment>
<accession>A0A484F8P9</accession>
<keyword evidence="2" id="KW-1185">Reference proteome</keyword>
<dbReference type="AlphaFoldDB" id="A0A484F8P9"/>
<evidence type="ECO:0000313" key="1">
    <source>
        <dbReference type="EMBL" id="TDZ14669.1"/>
    </source>
</evidence>
<sequence length="111" mass="12398">MYTASSVPSTGEQRDAMLRCLAPLRCPVRLPDYFLQRDFRSLAPLTHVRSHITGKRTTTNGQRWVPRSCGSVTDAGPLIGRFARISDISPNDCERSHTLLATDKNLRSLLT</sequence>
<organism evidence="1 2">
    <name type="scientific">Colletotrichum orbiculare (strain 104-T / ATCC 96160 / CBS 514.97 / LARS 414 / MAFF 240422)</name>
    <name type="common">Cucumber anthracnose fungus</name>
    <name type="synonym">Colletotrichum lagenarium</name>
    <dbReference type="NCBI Taxonomy" id="1213857"/>
    <lineage>
        <taxon>Eukaryota</taxon>
        <taxon>Fungi</taxon>
        <taxon>Dikarya</taxon>
        <taxon>Ascomycota</taxon>
        <taxon>Pezizomycotina</taxon>
        <taxon>Sordariomycetes</taxon>
        <taxon>Hypocreomycetidae</taxon>
        <taxon>Glomerellales</taxon>
        <taxon>Glomerellaceae</taxon>
        <taxon>Colletotrichum</taxon>
        <taxon>Colletotrichum orbiculare species complex</taxon>
    </lineage>
</organism>
<dbReference type="EMBL" id="AMCV02000049">
    <property type="protein sequence ID" value="TDZ14669.1"/>
    <property type="molecule type" value="Genomic_DNA"/>
</dbReference>
<name>A0A484F8P9_COLOR</name>
<proteinExistence type="predicted"/>
<evidence type="ECO:0000313" key="2">
    <source>
        <dbReference type="Proteomes" id="UP000014480"/>
    </source>
</evidence>
<protein>
    <submittedName>
        <fullName evidence="1">Uncharacterized protein</fullName>
    </submittedName>
</protein>
<dbReference type="Proteomes" id="UP000014480">
    <property type="component" value="Unassembled WGS sequence"/>
</dbReference>